<feature type="domain" description="Tetracycline repressor TetR C-terminal" evidence="3">
    <location>
        <begin position="33"/>
        <end position="89"/>
    </location>
</feature>
<dbReference type="EMBL" id="AP035881">
    <property type="protein sequence ID" value="BFP47058.1"/>
    <property type="molecule type" value="Genomic_DNA"/>
</dbReference>
<dbReference type="RefSeq" id="WP_407989434.1">
    <property type="nucleotide sequence ID" value="NZ_AP035881.2"/>
</dbReference>
<dbReference type="Gene3D" id="1.10.357.10">
    <property type="entry name" value="Tetracycline Repressor, domain 2"/>
    <property type="match status" value="1"/>
</dbReference>
<dbReference type="SUPFAM" id="SSF48498">
    <property type="entry name" value="Tetracyclin repressor-like, C-terminal domain"/>
    <property type="match status" value="1"/>
</dbReference>
<accession>A0AB33K589</accession>
<gene>
    <name evidence="4" type="ORF">KCMC57_34260</name>
</gene>
<organism evidence="4">
    <name type="scientific">Kitasatospora sp. CMC57</name>
    <dbReference type="NCBI Taxonomy" id="3231513"/>
    <lineage>
        <taxon>Bacteria</taxon>
        <taxon>Bacillati</taxon>
        <taxon>Actinomycetota</taxon>
        <taxon>Actinomycetes</taxon>
        <taxon>Kitasatosporales</taxon>
        <taxon>Streptomycetaceae</taxon>
        <taxon>Kitasatospora</taxon>
    </lineage>
</organism>
<proteinExistence type="predicted"/>
<dbReference type="Pfam" id="PF02909">
    <property type="entry name" value="TetR_C_1"/>
    <property type="match status" value="1"/>
</dbReference>
<dbReference type="InterPro" id="IPR004111">
    <property type="entry name" value="Repressor_TetR_C"/>
</dbReference>
<reference evidence="4" key="1">
    <citation type="submission" date="2024-07" db="EMBL/GenBank/DDBJ databases">
        <title>Complete genome sequences of cellulolytic bacteria, Kitasatospora sp. CMC57 and Streptomyces sp. CMC78, isolated from Japanese agricultural soil.</title>
        <authorList>
            <person name="Hashimoto T."/>
            <person name="Ito M."/>
            <person name="Iwamoto M."/>
            <person name="Fukahori D."/>
            <person name="Shoda T."/>
            <person name="Sakoda M."/>
            <person name="Morohoshi T."/>
            <person name="Mitsuboshi M."/>
            <person name="Nishizawa T."/>
        </authorList>
    </citation>
    <scope>NUCLEOTIDE SEQUENCE</scope>
    <source>
        <strain evidence="4">CMC57</strain>
    </source>
</reference>
<sequence length="108" mass="11706">MLVPEAFRQHLQAAAQEDPLFLGMPRSVDPMAPWRERVTAVAESNRVLYLAHPWVAALPATRLPLGPGLIAKYEHELSAFDGLGLPDLDVDAALIAERAGQADRAARG</sequence>
<dbReference type="InterPro" id="IPR036271">
    <property type="entry name" value="Tet_transcr_reg_TetR-rel_C_sf"/>
</dbReference>
<keyword evidence="2" id="KW-0804">Transcription</keyword>
<protein>
    <recommendedName>
        <fullName evidence="3">Tetracycline repressor TetR C-terminal domain-containing protein</fullName>
    </recommendedName>
</protein>
<evidence type="ECO:0000256" key="1">
    <source>
        <dbReference type="ARBA" id="ARBA00023015"/>
    </source>
</evidence>
<keyword evidence="1" id="KW-0805">Transcription regulation</keyword>
<evidence type="ECO:0000256" key="2">
    <source>
        <dbReference type="ARBA" id="ARBA00023163"/>
    </source>
</evidence>
<name>A0AB33K589_9ACTN</name>
<dbReference type="AlphaFoldDB" id="A0AB33K589"/>
<dbReference type="GO" id="GO:0045892">
    <property type="term" value="P:negative regulation of DNA-templated transcription"/>
    <property type="evidence" value="ECO:0007669"/>
    <property type="project" value="InterPro"/>
</dbReference>
<evidence type="ECO:0000259" key="3">
    <source>
        <dbReference type="Pfam" id="PF02909"/>
    </source>
</evidence>
<evidence type="ECO:0000313" key="4">
    <source>
        <dbReference type="EMBL" id="BFP47058.1"/>
    </source>
</evidence>